<dbReference type="GO" id="GO:0005634">
    <property type="term" value="C:nucleus"/>
    <property type="evidence" value="ECO:0007669"/>
    <property type="project" value="TreeGrafter"/>
</dbReference>
<dbReference type="PANTHER" id="PTHR13651">
    <property type="entry name" value="PROTEIN ABITRAM"/>
    <property type="match status" value="1"/>
</dbReference>
<evidence type="ECO:0000256" key="2">
    <source>
        <dbReference type="ARBA" id="ARBA00019325"/>
    </source>
</evidence>
<dbReference type="GO" id="GO:0051489">
    <property type="term" value="P:regulation of filopodium assembly"/>
    <property type="evidence" value="ECO:0007669"/>
    <property type="project" value="TreeGrafter"/>
</dbReference>
<gene>
    <name evidence="4" type="ORF">QE152_g29710</name>
</gene>
<organism evidence="4 5">
    <name type="scientific">Popillia japonica</name>
    <name type="common">Japanese beetle</name>
    <dbReference type="NCBI Taxonomy" id="7064"/>
    <lineage>
        <taxon>Eukaryota</taxon>
        <taxon>Metazoa</taxon>
        <taxon>Ecdysozoa</taxon>
        <taxon>Arthropoda</taxon>
        <taxon>Hexapoda</taxon>
        <taxon>Insecta</taxon>
        <taxon>Pterygota</taxon>
        <taxon>Neoptera</taxon>
        <taxon>Endopterygota</taxon>
        <taxon>Coleoptera</taxon>
        <taxon>Polyphaga</taxon>
        <taxon>Scarabaeiformia</taxon>
        <taxon>Scarabaeidae</taxon>
        <taxon>Rutelinae</taxon>
        <taxon>Popillia</taxon>
    </lineage>
</organism>
<proteinExistence type="inferred from homology"/>
<dbReference type="GO" id="GO:0051015">
    <property type="term" value="F:actin filament binding"/>
    <property type="evidence" value="ECO:0007669"/>
    <property type="project" value="TreeGrafter"/>
</dbReference>
<dbReference type="GO" id="GO:0030833">
    <property type="term" value="P:regulation of actin filament polymerization"/>
    <property type="evidence" value="ECO:0007669"/>
    <property type="project" value="TreeGrafter"/>
</dbReference>
<dbReference type="GO" id="GO:0030027">
    <property type="term" value="C:lamellipodium"/>
    <property type="evidence" value="ECO:0007669"/>
    <property type="project" value="TreeGrafter"/>
</dbReference>
<dbReference type="SUPFAM" id="SSF51230">
    <property type="entry name" value="Single hybrid motif"/>
    <property type="match status" value="1"/>
</dbReference>
<dbReference type="InterPro" id="IPR011053">
    <property type="entry name" value="Single_hybrid_motif"/>
</dbReference>
<dbReference type="Gene3D" id="2.40.50.100">
    <property type="match status" value="1"/>
</dbReference>
<evidence type="ECO:0000256" key="3">
    <source>
        <dbReference type="ARBA" id="ARBA00030463"/>
    </source>
</evidence>
<dbReference type="Pfam" id="PF01597">
    <property type="entry name" value="GCV_H"/>
    <property type="match status" value="1"/>
</dbReference>
<comment type="caution">
    <text evidence="4">The sequence shown here is derived from an EMBL/GenBank/DDBJ whole genome shotgun (WGS) entry which is preliminary data.</text>
</comment>
<keyword evidence="5" id="KW-1185">Reference proteome</keyword>
<dbReference type="PANTHER" id="PTHR13651:SF0">
    <property type="entry name" value="PROTEIN ABITRAM"/>
    <property type="match status" value="1"/>
</dbReference>
<accession>A0AAW1JHV8</accession>
<evidence type="ECO:0000313" key="4">
    <source>
        <dbReference type="EMBL" id="KAK9702807.1"/>
    </source>
</evidence>
<protein>
    <recommendedName>
        <fullName evidence="2">Protein Abitram</fullName>
    </recommendedName>
    <alternativeName>
        <fullName evidence="3">Actin-binding transcription modulator</fullName>
    </alternativeName>
</protein>
<evidence type="ECO:0000256" key="1">
    <source>
        <dbReference type="ARBA" id="ARBA00010764"/>
    </source>
</evidence>
<name>A0AAW1JHV8_POPJA</name>
<dbReference type="GO" id="GO:0032433">
    <property type="term" value="C:filopodium tip"/>
    <property type="evidence" value="ECO:0007669"/>
    <property type="project" value="TreeGrafter"/>
</dbReference>
<dbReference type="InterPro" id="IPR033753">
    <property type="entry name" value="GCV_H/Fam206"/>
</dbReference>
<comment type="similarity">
    <text evidence="1">Belongs to the ABITRAM family.</text>
</comment>
<dbReference type="EMBL" id="JASPKY010000383">
    <property type="protein sequence ID" value="KAK9702807.1"/>
    <property type="molecule type" value="Genomic_DNA"/>
</dbReference>
<dbReference type="InterPro" id="IPR039169">
    <property type="entry name" value="Abitram"/>
</dbReference>
<dbReference type="Proteomes" id="UP001458880">
    <property type="component" value="Unassembled WGS sequence"/>
</dbReference>
<reference evidence="4 5" key="1">
    <citation type="journal article" date="2024" name="BMC Genomics">
        <title>De novo assembly and annotation of Popillia japonica's genome with initial clues to its potential as an invasive pest.</title>
        <authorList>
            <person name="Cucini C."/>
            <person name="Boschi S."/>
            <person name="Funari R."/>
            <person name="Cardaioli E."/>
            <person name="Iannotti N."/>
            <person name="Marturano G."/>
            <person name="Paoli F."/>
            <person name="Bruttini M."/>
            <person name="Carapelli A."/>
            <person name="Frati F."/>
            <person name="Nardi F."/>
        </authorList>
    </citation>
    <scope>NUCLEOTIDE SEQUENCE [LARGE SCALE GENOMIC DNA]</scope>
    <source>
        <strain evidence="4">DMR45628</strain>
    </source>
</reference>
<sequence length="195" mass="22288">MLLCTTKQLDLNKPLPQRNILESIADKINDKKIFLSVHERYYEHKYCVALPGISQDIHQKVGFHTNRVCLLSLAENHPIRKEDKNISRINFKVSETLDRLQNKVSGKSKRGAQKLHKSSIICYIECSDDTNYPVYSCVEGKLVEINDKLITNPNLLKAKPDSDGYIALLLPVLSMYEDLKSSMLTKEQYFCLGSI</sequence>
<evidence type="ECO:0000313" key="5">
    <source>
        <dbReference type="Proteomes" id="UP001458880"/>
    </source>
</evidence>
<dbReference type="GO" id="GO:0048813">
    <property type="term" value="P:dendrite morphogenesis"/>
    <property type="evidence" value="ECO:0007669"/>
    <property type="project" value="TreeGrafter"/>
</dbReference>
<dbReference type="GO" id="GO:0030425">
    <property type="term" value="C:dendrite"/>
    <property type="evidence" value="ECO:0007669"/>
    <property type="project" value="TreeGrafter"/>
</dbReference>
<dbReference type="GO" id="GO:0003785">
    <property type="term" value="F:actin monomer binding"/>
    <property type="evidence" value="ECO:0007669"/>
    <property type="project" value="TreeGrafter"/>
</dbReference>
<dbReference type="AlphaFoldDB" id="A0AAW1JHV8"/>